<dbReference type="Proteomes" id="UP000318693">
    <property type="component" value="Unassembled WGS sequence"/>
</dbReference>
<dbReference type="AlphaFoldDB" id="A0A552WNQ0"/>
<name>A0A552WNQ0_9MICO</name>
<evidence type="ECO:0000313" key="3">
    <source>
        <dbReference type="Proteomes" id="UP000318693"/>
    </source>
</evidence>
<proteinExistence type="predicted"/>
<sequence>MSPDETREGADELAARRARRRPRFLSEPDEFRVTRPEDQVDPGGDPAAWQTVPVGRIPMRAFLSTIAEISDRWQGSDLANWLTLPSPYLGGRSPVEVLLDGAVRAVLDAAERDPWPNR</sequence>
<dbReference type="EMBL" id="VJXR01000045">
    <property type="protein sequence ID" value="TRW44402.1"/>
    <property type="molecule type" value="Genomic_DNA"/>
</dbReference>
<comment type="caution">
    <text evidence="2">The sequence shown here is derived from an EMBL/GenBank/DDBJ whole genome shotgun (WGS) entry which is preliminary data.</text>
</comment>
<protein>
    <submittedName>
        <fullName evidence="2">DUF2384 domain-containing protein</fullName>
    </submittedName>
</protein>
<reference evidence="2 3" key="1">
    <citation type="submission" date="2019-07" db="EMBL/GenBank/DDBJ databases">
        <title>Georgenia wutianyii sp. nov. and Georgenia *** sp. nov. isolated from plateau pika (Ochotona curzoniae) in the Qinghai-Tibet plateau of China.</title>
        <authorList>
            <person name="Tian Z."/>
        </authorList>
    </citation>
    <scope>NUCLEOTIDE SEQUENCE [LARGE SCALE GENOMIC DNA]</scope>
    <source>
        <strain evidence="2 3">Z446</strain>
    </source>
</reference>
<organism evidence="2 3">
    <name type="scientific">Georgenia yuyongxinii</name>
    <dbReference type="NCBI Taxonomy" id="2589797"/>
    <lineage>
        <taxon>Bacteria</taxon>
        <taxon>Bacillati</taxon>
        <taxon>Actinomycetota</taxon>
        <taxon>Actinomycetes</taxon>
        <taxon>Micrococcales</taxon>
        <taxon>Bogoriellaceae</taxon>
        <taxon>Georgenia</taxon>
    </lineage>
</organism>
<gene>
    <name evidence="2" type="ORF">FJ693_13815</name>
</gene>
<feature type="region of interest" description="Disordered" evidence="1">
    <location>
        <begin position="1"/>
        <end position="51"/>
    </location>
</feature>
<evidence type="ECO:0000313" key="2">
    <source>
        <dbReference type="EMBL" id="TRW44402.1"/>
    </source>
</evidence>
<evidence type="ECO:0000256" key="1">
    <source>
        <dbReference type="SAM" id="MobiDB-lite"/>
    </source>
</evidence>
<feature type="compositionally biased region" description="Basic and acidic residues" evidence="1">
    <location>
        <begin position="24"/>
        <end position="38"/>
    </location>
</feature>
<keyword evidence="3" id="KW-1185">Reference proteome</keyword>
<dbReference type="RefSeq" id="WP_143419062.1">
    <property type="nucleotide sequence ID" value="NZ_VJXR01000045.1"/>
</dbReference>
<accession>A0A552WNQ0</accession>
<feature type="compositionally biased region" description="Basic and acidic residues" evidence="1">
    <location>
        <begin position="1"/>
        <end position="15"/>
    </location>
</feature>